<evidence type="ECO:0000256" key="1">
    <source>
        <dbReference type="PROSITE-ProRule" id="PRU00047"/>
    </source>
</evidence>
<proteinExistence type="predicted"/>
<feature type="region of interest" description="Disordered" evidence="2">
    <location>
        <begin position="101"/>
        <end position="299"/>
    </location>
</feature>
<dbReference type="AlphaFoldDB" id="A0A388KCF2"/>
<dbReference type="Proteomes" id="UP000265515">
    <property type="component" value="Unassembled WGS sequence"/>
</dbReference>
<feature type="compositionally biased region" description="Basic and acidic residues" evidence="2">
    <location>
        <begin position="222"/>
        <end position="273"/>
    </location>
</feature>
<feature type="compositionally biased region" description="Polar residues" evidence="2">
    <location>
        <begin position="416"/>
        <end position="432"/>
    </location>
</feature>
<keyword evidence="1" id="KW-0479">Metal-binding</keyword>
<dbReference type="SMART" id="SM00343">
    <property type="entry name" value="ZnF_C2HC"/>
    <property type="match status" value="1"/>
</dbReference>
<keyword evidence="1" id="KW-0862">Zinc</keyword>
<protein>
    <recommendedName>
        <fullName evidence="3">CCHC-type domain-containing protein</fullName>
    </recommendedName>
</protein>
<dbReference type="GO" id="GO:0003676">
    <property type="term" value="F:nucleic acid binding"/>
    <property type="evidence" value="ECO:0007669"/>
    <property type="project" value="InterPro"/>
</dbReference>
<dbReference type="SUPFAM" id="SSF57756">
    <property type="entry name" value="Retrovirus zinc finger-like domains"/>
    <property type="match status" value="1"/>
</dbReference>
<organism evidence="4 5">
    <name type="scientific">Chara braunii</name>
    <name type="common">Braun's stonewort</name>
    <dbReference type="NCBI Taxonomy" id="69332"/>
    <lineage>
        <taxon>Eukaryota</taxon>
        <taxon>Viridiplantae</taxon>
        <taxon>Streptophyta</taxon>
        <taxon>Charophyceae</taxon>
        <taxon>Charales</taxon>
        <taxon>Characeae</taxon>
        <taxon>Chara</taxon>
    </lineage>
</organism>
<dbReference type="InterPro" id="IPR036875">
    <property type="entry name" value="Znf_CCHC_sf"/>
</dbReference>
<evidence type="ECO:0000313" key="5">
    <source>
        <dbReference type="Proteomes" id="UP000265515"/>
    </source>
</evidence>
<evidence type="ECO:0000256" key="2">
    <source>
        <dbReference type="SAM" id="MobiDB-lite"/>
    </source>
</evidence>
<gene>
    <name evidence="4" type="ORF">CBR_g839</name>
</gene>
<keyword evidence="1" id="KW-0863">Zinc-finger</keyword>
<dbReference type="Gene3D" id="4.10.60.10">
    <property type="entry name" value="Zinc finger, CCHC-type"/>
    <property type="match status" value="1"/>
</dbReference>
<sequence>MLLVLPCWAWTLTHDSSVSFSIGWLLGSIVLSALALTTLTHYPNYDRICYNCRQPGHFARNCPYPRQEGLISGVPVSRFGASSSSYTPPQSYAQAVYAPSAPPIAQAPPAPPPPPPPPPLQTASSPSSSPTNAIIPYRSNPLPPSTAPWAPRQRNNEGEVVSLRRELVNDKREEKDRRREEEDRRRREEQDRISKEQEKKRLEEEEARQAEEARMARMINTKMEELDKQHQARTEEENKKIWKEIERVVGEPKRRSGKEAATDNRDNRKRSQEEIEGSPPVVPAHGEARTVEQPKPSIPQVSGLDAGLLLMEIDNVQRAQDHQFGLIRRMMEIVEEAGAALHDTHPKADPGPLAPTAPLADVRPDFDLRGQQSQSNLVKGNDAPSKPLDRNRNEPRMAYKSSGRPSQEQGHRNENCIANTPQAGLPLTSSLTPPVGIVTGNGGKDHRNPSAGHNTDSNAGPSADKATPGELIPNETARTAEMEVEPTYNRPGPTGVTPTPDINSEPNSEGRPQDPPKVTLIDGESATGLCTDHTETSGVRKAGILAGIPDANIGTKGPGETPTATELVGEPPEGNSEIREIVGEKGRGKGNGPDLEDDRKRKTAKPHRLSPNTGSSLIVMVGTAEGETVSMFPPDDFSLIEQQRDSATNE</sequence>
<feature type="compositionally biased region" description="Basic and acidic residues" evidence="2">
    <location>
        <begin position="576"/>
        <end position="587"/>
    </location>
</feature>
<dbReference type="Gramene" id="GBG67711">
    <property type="protein sequence ID" value="GBG67711"/>
    <property type="gene ID" value="CBR_g839"/>
</dbReference>
<feature type="region of interest" description="Disordered" evidence="2">
    <location>
        <begin position="342"/>
        <end position="523"/>
    </location>
</feature>
<feature type="compositionally biased region" description="Basic and acidic residues" evidence="2">
    <location>
        <begin position="154"/>
        <end position="215"/>
    </location>
</feature>
<feature type="compositionally biased region" description="Basic and acidic residues" evidence="2">
    <location>
        <begin position="387"/>
        <end position="397"/>
    </location>
</feature>
<accession>A0A388KCF2</accession>
<dbReference type="GO" id="GO:0008270">
    <property type="term" value="F:zinc ion binding"/>
    <property type="evidence" value="ECO:0007669"/>
    <property type="project" value="UniProtKB-KW"/>
</dbReference>
<feature type="compositionally biased region" description="Polar residues" evidence="2">
    <location>
        <begin position="451"/>
        <end position="460"/>
    </location>
</feature>
<comment type="caution">
    <text evidence="4">The sequence shown here is derived from an EMBL/GenBank/DDBJ whole genome shotgun (WGS) entry which is preliminary data.</text>
</comment>
<evidence type="ECO:0000313" key="4">
    <source>
        <dbReference type="EMBL" id="GBG67711.1"/>
    </source>
</evidence>
<feature type="domain" description="CCHC-type" evidence="3">
    <location>
        <begin position="49"/>
        <end position="63"/>
    </location>
</feature>
<reference evidence="4 5" key="1">
    <citation type="journal article" date="2018" name="Cell">
        <title>The Chara Genome: Secondary Complexity and Implications for Plant Terrestrialization.</title>
        <authorList>
            <person name="Nishiyama T."/>
            <person name="Sakayama H."/>
            <person name="Vries J.D."/>
            <person name="Buschmann H."/>
            <person name="Saint-Marcoux D."/>
            <person name="Ullrich K.K."/>
            <person name="Haas F.B."/>
            <person name="Vanderstraeten L."/>
            <person name="Becker D."/>
            <person name="Lang D."/>
            <person name="Vosolsobe S."/>
            <person name="Rombauts S."/>
            <person name="Wilhelmsson P.K.I."/>
            <person name="Janitza P."/>
            <person name="Kern R."/>
            <person name="Heyl A."/>
            <person name="Rumpler F."/>
            <person name="Villalobos L.I.A.C."/>
            <person name="Clay J.M."/>
            <person name="Skokan R."/>
            <person name="Toyoda A."/>
            <person name="Suzuki Y."/>
            <person name="Kagoshima H."/>
            <person name="Schijlen E."/>
            <person name="Tajeshwar N."/>
            <person name="Catarino B."/>
            <person name="Hetherington A.J."/>
            <person name="Saltykova A."/>
            <person name="Bonnot C."/>
            <person name="Breuninger H."/>
            <person name="Symeonidi A."/>
            <person name="Radhakrishnan G.V."/>
            <person name="Van Nieuwerburgh F."/>
            <person name="Deforce D."/>
            <person name="Chang C."/>
            <person name="Karol K.G."/>
            <person name="Hedrich R."/>
            <person name="Ulvskov P."/>
            <person name="Glockner G."/>
            <person name="Delwiche C.F."/>
            <person name="Petrasek J."/>
            <person name="Van de Peer Y."/>
            <person name="Friml J."/>
            <person name="Beilby M."/>
            <person name="Dolan L."/>
            <person name="Kohara Y."/>
            <person name="Sugano S."/>
            <person name="Fujiyama A."/>
            <person name="Delaux P.-M."/>
            <person name="Quint M."/>
            <person name="TheiBen G."/>
            <person name="Hagemann M."/>
            <person name="Harholt J."/>
            <person name="Dunand C."/>
            <person name="Zachgo S."/>
            <person name="Langdale J."/>
            <person name="Maumus F."/>
            <person name="Straeten D.V.D."/>
            <person name="Gould S.B."/>
            <person name="Rensing S.A."/>
        </authorList>
    </citation>
    <scope>NUCLEOTIDE SEQUENCE [LARGE SCALE GENOMIC DNA]</scope>
    <source>
        <strain evidence="4 5">S276</strain>
    </source>
</reference>
<dbReference type="Pfam" id="PF00098">
    <property type="entry name" value="zf-CCHC"/>
    <property type="match status" value="1"/>
</dbReference>
<feature type="compositionally biased region" description="Low complexity" evidence="2">
    <location>
        <begin position="121"/>
        <end position="130"/>
    </location>
</feature>
<dbReference type="EMBL" id="BFEA01000091">
    <property type="protein sequence ID" value="GBG67711.1"/>
    <property type="molecule type" value="Genomic_DNA"/>
</dbReference>
<evidence type="ECO:0000259" key="3">
    <source>
        <dbReference type="PROSITE" id="PS50158"/>
    </source>
</evidence>
<dbReference type="PROSITE" id="PS50158">
    <property type="entry name" value="ZF_CCHC"/>
    <property type="match status" value="1"/>
</dbReference>
<keyword evidence="5" id="KW-1185">Reference proteome</keyword>
<dbReference type="OrthoDB" id="3863715at2759"/>
<feature type="region of interest" description="Disordered" evidence="2">
    <location>
        <begin position="549"/>
        <end position="650"/>
    </location>
</feature>
<feature type="compositionally biased region" description="Polar residues" evidence="2">
    <location>
        <begin position="496"/>
        <end position="507"/>
    </location>
</feature>
<name>A0A388KCF2_CHABU</name>
<feature type="compositionally biased region" description="Pro residues" evidence="2">
    <location>
        <begin position="101"/>
        <end position="120"/>
    </location>
</feature>
<dbReference type="InterPro" id="IPR001878">
    <property type="entry name" value="Znf_CCHC"/>
</dbReference>